<reference evidence="1 2" key="1">
    <citation type="submission" date="2015-03" db="EMBL/GenBank/DDBJ databases">
        <title>Draft Genome Sequence of Burkholderia andropogonis type strain ICMP2807, isolated from Sorghum bicolor.</title>
        <authorList>
            <person name="Lopes-Santos L."/>
            <person name="Castro D.B."/>
            <person name="Ottoboni L.M."/>
            <person name="Park D."/>
            <person name="Weirc B.S."/>
            <person name="Destefano S.A."/>
        </authorList>
    </citation>
    <scope>NUCLEOTIDE SEQUENCE [LARGE SCALE GENOMIC DNA]</scope>
    <source>
        <strain evidence="1 2">ICMP2807</strain>
    </source>
</reference>
<evidence type="ECO:0000313" key="2">
    <source>
        <dbReference type="Proteomes" id="UP000033618"/>
    </source>
</evidence>
<dbReference type="SUPFAM" id="SSF55331">
    <property type="entry name" value="Tautomerase/MIF"/>
    <property type="match status" value="1"/>
</dbReference>
<evidence type="ECO:0000313" key="1">
    <source>
        <dbReference type="EMBL" id="KKB63486.1"/>
    </source>
</evidence>
<gene>
    <name evidence="1" type="ORF">WM40_10580</name>
</gene>
<organism evidence="1 2">
    <name type="scientific">Robbsia andropogonis</name>
    <dbReference type="NCBI Taxonomy" id="28092"/>
    <lineage>
        <taxon>Bacteria</taxon>
        <taxon>Pseudomonadati</taxon>
        <taxon>Pseudomonadota</taxon>
        <taxon>Betaproteobacteria</taxon>
        <taxon>Burkholderiales</taxon>
        <taxon>Burkholderiaceae</taxon>
        <taxon>Robbsia</taxon>
    </lineage>
</organism>
<dbReference type="InterPro" id="IPR014347">
    <property type="entry name" value="Tautomerase/MIF_sf"/>
</dbReference>
<dbReference type="OrthoDB" id="8858935at2"/>
<proteinExistence type="predicted"/>
<dbReference type="Gene3D" id="3.30.429.10">
    <property type="entry name" value="Macrophage Migration Inhibitory Factor"/>
    <property type="match status" value="1"/>
</dbReference>
<name>A0A0F5K027_9BURK</name>
<keyword evidence="2" id="KW-1185">Reference proteome</keyword>
<dbReference type="STRING" id="28092.WM40_10580"/>
<dbReference type="AlphaFoldDB" id="A0A0F5K027"/>
<dbReference type="EMBL" id="LAQU01000009">
    <property type="protein sequence ID" value="KKB63486.1"/>
    <property type="molecule type" value="Genomic_DNA"/>
</dbReference>
<dbReference type="Proteomes" id="UP000033618">
    <property type="component" value="Unassembled WGS sequence"/>
</dbReference>
<evidence type="ECO:0008006" key="3">
    <source>
        <dbReference type="Google" id="ProtNLM"/>
    </source>
</evidence>
<comment type="caution">
    <text evidence="1">The sequence shown here is derived from an EMBL/GenBank/DDBJ whole genome shotgun (WGS) entry which is preliminary data.</text>
</comment>
<sequence length="127" mass="14063">MPYLEIISPLLPAETKQRISRSVTEAVVAAFDVKAVTVTVFFQPLESSDYAHAGKLGYEDGRPVRVLIKVHAYRRDVDARRRAAAHITAGFNDACAPMVTDTAVYFFDRDLDEVAHDGMLASDHRVA</sequence>
<dbReference type="RefSeq" id="WP_024902314.1">
    <property type="nucleotide sequence ID" value="NZ_CADFGU010000001.1"/>
</dbReference>
<protein>
    <recommendedName>
        <fullName evidence="3">4-oxalocrotonate tautomerase</fullName>
    </recommendedName>
</protein>
<accession>A0A0F5K027</accession>
<dbReference type="PATRIC" id="fig|28092.6.peg.2495"/>